<reference evidence="3" key="1">
    <citation type="submission" date="2020-10" db="EMBL/GenBank/DDBJ databases">
        <authorList>
            <person name="Gilroy R."/>
        </authorList>
    </citation>
    <scope>NUCLEOTIDE SEQUENCE</scope>
    <source>
        <strain evidence="3">ChiGjej1B1-24693</strain>
    </source>
</reference>
<feature type="compositionally biased region" description="Basic and acidic residues" evidence="2">
    <location>
        <begin position="329"/>
        <end position="343"/>
    </location>
</feature>
<name>A0A9D1KND8_9ACTN</name>
<evidence type="ECO:0000313" key="3">
    <source>
        <dbReference type="EMBL" id="HIT75213.1"/>
    </source>
</evidence>
<dbReference type="EMBL" id="DVLP01000199">
    <property type="protein sequence ID" value="HIT75213.1"/>
    <property type="molecule type" value="Genomic_DNA"/>
</dbReference>
<sequence>MDLETATAELYGLAPEEFVARRTALVRQARTAKDRALAQRIQALARPTRSAWLVNLVARHQPEVLAELFELAELLAEGMRTVSGPELQQLTRQRNTVVAGLTRTAIGLGHQQGHRASESTRQEINDTFTAALADPDTAELVRSGTLTRAVRWSGFGLPGVDARTATPPEPNDTDQDTGRDTGQDSDEDDTGGAEVVDLEPRRRAADRERLRVELERSRSRWASASTRHQRLTDQLAELTDRVERAAELVRTAQEQASDAQREARAAQDRVRECERALEAARSACTALVATAERADHELSESVGRLRRERDRDASVREQLGEAEQALAAAERDVDRAESAWEEK</sequence>
<feature type="coiled-coil region" evidence="1">
    <location>
        <begin position="228"/>
        <end position="283"/>
    </location>
</feature>
<evidence type="ECO:0000313" key="4">
    <source>
        <dbReference type="Proteomes" id="UP000886842"/>
    </source>
</evidence>
<accession>A0A9D1KND8</accession>
<gene>
    <name evidence="3" type="ORF">IAA98_06490</name>
</gene>
<feature type="region of interest" description="Disordered" evidence="2">
    <location>
        <begin position="157"/>
        <end position="202"/>
    </location>
</feature>
<dbReference type="Proteomes" id="UP000886842">
    <property type="component" value="Unassembled WGS sequence"/>
</dbReference>
<protein>
    <submittedName>
        <fullName evidence="3">Uncharacterized protein</fullName>
    </submittedName>
</protein>
<feature type="region of interest" description="Disordered" evidence="2">
    <location>
        <begin position="295"/>
        <end position="343"/>
    </location>
</feature>
<keyword evidence="1" id="KW-0175">Coiled coil</keyword>
<dbReference type="AlphaFoldDB" id="A0A9D1KND8"/>
<organism evidence="3 4">
    <name type="scientific">Candidatus Avipropionibacterium avicola</name>
    <dbReference type="NCBI Taxonomy" id="2840701"/>
    <lineage>
        <taxon>Bacteria</taxon>
        <taxon>Bacillati</taxon>
        <taxon>Actinomycetota</taxon>
        <taxon>Actinomycetes</taxon>
        <taxon>Propionibacteriales</taxon>
        <taxon>Propionibacteriaceae</taxon>
        <taxon>Propionibacteriaceae incertae sedis</taxon>
        <taxon>Candidatus Avipropionibacterium</taxon>
    </lineage>
</organism>
<evidence type="ECO:0000256" key="1">
    <source>
        <dbReference type="SAM" id="Coils"/>
    </source>
</evidence>
<evidence type="ECO:0000256" key="2">
    <source>
        <dbReference type="SAM" id="MobiDB-lite"/>
    </source>
</evidence>
<feature type="compositionally biased region" description="Basic and acidic residues" evidence="2">
    <location>
        <begin position="295"/>
        <end position="319"/>
    </location>
</feature>
<reference evidence="3" key="2">
    <citation type="journal article" date="2021" name="PeerJ">
        <title>Extensive microbial diversity within the chicken gut microbiome revealed by metagenomics and culture.</title>
        <authorList>
            <person name="Gilroy R."/>
            <person name="Ravi A."/>
            <person name="Getino M."/>
            <person name="Pursley I."/>
            <person name="Horton D.L."/>
            <person name="Alikhan N.F."/>
            <person name="Baker D."/>
            <person name="Gharbi K."/>
            <person name="Hall N."/>
            <person name="Watson M."/>
            <person name="Adriaenssens E.M."/>
            <person name="Foster-Nyarko E."/>
            <person name="Jarju S."/>
            <person name="Secka A."/>
            <person name="Antonio M."/>
            <person name="Oren A."/>
            <person name="Chaudhuri R.R."/>
            <person name="La Ragione R."/>
            <person name="Hildebrand F."/>
            <person name="Pallen M.J."/>
        </authorList>
    </citation>
    <scope>NUCLEOTIDE SEQUENCE</scope>
    <source>
        <strain evidence="3">ChiGjej1B1-24693</strain>
    </source>
</reference>
<comment type="caution">
    <text evidence="3">The sequence shown here is derived from an EMBL/GenBank/DDBJ whole genome shotgun (WGS) entry which is preliminary data.</text>
</comment>
<proteinExistence type="predicted"/>